<name>A0A1H8UZW3_9FIRM</name>
<organism evidence="1 2">
    <name type="scientific">Propionispora vibrioides</name>
    <dbReference type="NCBI Taxonomy" id="112903"/>
    <lineage>
        <taxon>Bacteria</taxon>
        <taxon>Bacillati</taxon>
        <taxon>Bacillota</taxon>
        <taxon>Negativicutes</taxon>
        <taxon>Selenomonadales</taxon>
        <taxon>Sporomusaceae</taxon>
        <taxon>Propionispora</taxon>
    </lineage>
</organism>
<sequence>MQIKHPDWLQIHRQQCGVLYGYNQDWYRTSFQRTRGCGPTAATMLLVYLNRRQPGSLPYEAGSLTAIADILEEVWSFITPDRLLGLNSTGKFCEGADRLLSHYGLSWRCQRLGVNALRKRRPSLGEIVRFLETALAADYPVAFLNLHRGKVAELESWHWMVITGLRYENAQDRYQITCYDNGRCLTVDLGLWLQTTRFGGGFVYIELPENHE</sequence>
<protein>
    <recommendedName>
        <fullName evidence="3">Peptidase_C39 like family protein</fullName>
    </recommendedName>
</protein>
<dbReference type="AlphaFoldDB" id="A0A1H8UZW3"/>
<dbReference type="Proteomes" id="UP000198847">
    <property type="component" value="Unassembled WGS sequence"/>
</dbReference>
<dbReference type="STRING" id="112903.SAMN04490178_1108"/>
<evidence type="ECO:0008006" key="3">
    <source>
        <dbReference type="Google" id="ProtNLM"/>
    </source>
</evidence>
<evidence type="ECO:0000313" key="2">
    <source>
        <dbReference type="Proteomes" id="UP000198847"/>
    </source>
</evidence>
<proteinExistence type="predicted"/>
<reference evidence="1 2" key="1">
    <citation type="submission" date="2016-10" db="EMBL/GenBank/DDBJ databases">
        <authorList>
            <person name="de Groot N.N."/>
        </authorList>
    </citation>
    <scope>NUCLEOTIDE SEQUENCE [LARGE SCALE GENOMIC DNA]</scope>
    <source>
        <strain evidence="1 2">DSM 13305</strain>
    </source>
</reference>
<dbReference type="RefSeq" id="WP_091746386.1">
    <property type="nucleotide sequence ID" value="NZ_FODY01000010.1"/>
</dbReference>
<keyword evidence="2" id="KW-1185">Reference proteome</keyword>
<dbReference type="OrthoDB" id="370604at2"/>
<evidence type="ECO:0000313" key="1">
    <source>
        <dbReference type="EMBL" id="SEP08780.1"/>
    </source>
</evidence>
<dbReference type="EMBL" id="FODY01000010">
    <property type="protein sequence ID" value="SEP08780.1"/>
    <property type="molecule type" value="Genomic_DNA"/>
</dbReference>
<gene>
    <name evidence="1" type="ORF">SAMN04490178_1108</name>
</gene>
<accession>A0A1H8UZW3</accession>